<keyword evidence="2" id="KW-1133">Transmembrane helix</keyword>
<reference evidence="3" key="2">
    <citation type="submission" date="2021-09" db="EMBL/GenBank/DDBJ databases">
        <authorList>
            <person name="Jia N."/>
            <person name="Wang J."/>
            <person name="Shi W."/>
            <person name="Du L."/>
            <person name="Sun Y."/>
            <person name="Zhan W."/>
            <person name="Jiang J."/>
            <person name="Wang Q."/>
            <person name="Zhang B."/>
            <person name="Ji P."/>
            <person name="Sakyi L.B."/>
            <person name="Cui X."/>
            <person name="Yuan T."/>
            <person name="Jiang B."/>
            <person name="Yang W."/>
            <person name="Lam T.T.-Y."/>
            <person name="Chang Q."/>
            <person name="Ding S."/>
            <person name="Wang X."/>
            <person name="Zhu J."/>
            <person name="Ruan X."/>
            <person name="Zhao L."/>
            <person name="Wei J."/>
            <person name="Que T."/>
            <person name="Du C."/>
            <person name="Cheng J."/>
            <person name="Dai P."/>
            <person name="Han X."/>
            <person name="Huang E."/>
            <person name="Gao Y."/>
            <person name="Liu J."/>
            <person name="Shao H."/>
            <person name="Ye R."/>
            <person name="Li L."/>
            <person name="Wei W."/>
            <person name="Wang X."/>
            <person name="Wang C."/>
            <person name="Huo Q."/>
            <person name="Li W."/>
            <person name="Guo W."/>
            <person name="Chen H."/>
            <person name="Chen S."/>
            <person name="Zhou L."/>
            <person name="Zhou L."/>
            <person name="Ni X."/>
            <person name="Tian J."/>
            <person name="Zhou Y."/>
            <person name="Sheng Y."/>
            <person name="Liu T."/>
            <person name="Pan Y."/>
            <person name="Xia L."/>
            <person name="Li J."/>
            <person name="Zhao F."/>
            <person name="Cao W."/>
        </authorList>
    </citation>
    <scope>NUCLEOTIDE SEQUENCE</scope>
    <source>
        <strain evidence="3">Rsan-2018</strain>
        <tissue evidence="3">Larvae</tissue>
    </source>
</reference>
<gene>
    <name evidence="3" type="ORF">HPB52_007580</name>
</gene>
<evidence type="ECO:0000256" key="1">
    <source>
        <dbReference type="SAM" id="MobiDB-lite"/>
    </source>
</evidence>
<protein>
    <submittedName>
        <fullName evidence="3">Uncharacterized protein</fullName>
    </submittedName>
</protein>
<feature type="transmembrane region" description="Helical" evidence="2">
    <location>
        <begin position="211"/>
        <end position="234"/>
    </location>
</feature>
<comment type="caution">
    <text evidence="3">The sequence shown here is derived from an EMBL/GenBank/DDBJ whole genome shotgun (WGS) entry which is preliminary data.</text>
</comment>
<feature type="transmembrane region" description="Helical" evidence="2">
    <location>
        <begin position="80"/>
        <end position="99"/>
    </location>
</feature>
<feature type="transmembrane region" description="Helical" evidence="2">
    <location>
        <begin position="119"/>
        <end position="141"/>
    </location>
</feature>
<dbReference type="AlphaFoldDB" id="A0A9D4PEB5"/>
<dbReference type="VEuPathDB" id="VectorBase:RSAN_044743"/>
<name>A0A9D4PEB5_RHISA</name>
<sequence>MTESTKAKERDQDVPGSMAAFSRSPNEPQTHDKQPQRSECFMIRNFTLCRLLCRFFGCFLIQGLTPGSIRKAKVTLMTSYTLYAVAWVSAVAFFEGGAMANRVARSVRLGVEEHFDDTLSSVVNLIMMVEVATNVSCALLGSGRMLEFFKKCALYEKSSGFRPPVRRDVLRRRHWFLRLCVLAGGVGMYAVVASFYNRPRSDGIHRSSSTAYRLAASAAMAGYIFYDSIAYLFLRSTCGVLVWYLQAQRQALLWVKCAAAHATLSGKSHAAFLTMLISYTVHSSARFFELAFVSQCLRDEVRVQHLKA</sequence>
<proteinExistence type="predicted"/>
<accession>A0A9D4PEB5</accession>
<dbReference type="EMBL" id="JABSTV010001254">
    <property type="protein sequence ID" value="KAH7939149.1"/>
    <property type="molecule type" value="Genomic_DNA"/>
</dbReference>
<dbReference type="Proteomes" id="UP000821837">
    <property type="component" value="Chromosome 8"/>
</dbReference>
<evidence type="ECO:0000313" key="4">
    <source>
        <dbReference type="Proteomes" id="UP000821837"/>
    </source>
</evidence>
<keyword evidence="2" id="KW-0812">Transmembrane</keyword>
<feature type="transmembrane region" description="Helical" evidence="2">
    <location>
        <begin position="175"/>
        <end position="196"/>
    </location>
</feature>
<evidence type="ECO:0000256" key="2">
    <source>
        <dbReference type="SAM" id="Phobius"/>
    </source>
</evidence>
<keyword evidence="4" id="KW-1185">Reference proteome</keyword>
<reference evidence="3" key="1">
    <citation type="journal article" date="2020" name="Cell">
        <title>Large-Scale Comparative Analyses of Tick Genomes Elucidate Their Genetic Diversity and Vector Capacities.</title>
        <authorList>
            <consortium name="Tick Genome and Microbiome Consortium (TIGMIC)"/>
            <person name="Jia N."/>
            <person name="Wang J."/>
            <person name="Shi W."/>
            <person name="Du L."/>
            <person name="Sun Y."/>
            <person name="Zhan W."/>
            <person name="Jiang J.F."/>
            <person name="Wang Q."/>
            <person name="Zhang B."/>
            <person name="Ji P."/>
            <person name="Bell-Sakyi L."/>
            <person name="Cui X.M."/>
            <person name="Yuan T.T."/>
            <person name="Jiang B.G."/>
            <person name="Yang W.F."/>
            <person name="Lam T.T."/>
            <person name="Chang Q.C."/>
            <person name="Ding S.J."/>
            <person name="Wang X.J."/>
            <person name="Zhu J.G."/>
            <person name="Ruan X.D."/>
            <person name="Zhao L."/>
            <person name="Wei J.T."/>
            <person name="Ye R.Z."/>
            <person name="Que T.C."/>
            <person name="Du C.H."/>
            <person name="Zhou Y.H."/>
            <person name="Cheng J.X."/>
            <person name="Dai P.F."/>
            <person name="Guo W.B."/>
            <person name="Han X.H."/>
            <person name="Huang E.J."/>
            <person name="Li L.F."/>
            <person name="Wei W."/>
            <person name="Gao Y.C."/>
            <person name="Liu J.Z."/>
            <person name="Shao H.Z."/>
            <person name="Wang X."/>
            <person name="Wang C.C."/>
            <person name="Yang T.C."/>
            <person name="Huo Q.B."/>
            <person name="Li W."/>
            <person name="Chen H.Y."/>
            <person name="Chen S.E."/>
            <person name="Zhou L.G."/>
            <person name="Ni X.B."/>
            <person name="Tian J.H."/>
            <person name="Sheng Y."/>
            <person name="Liu T."/>
            <person name="Pan Y.S."/>
            <person name="Xia L.Y."/>
            <person name="Li J."/>
            <person name="Zhao F."/>
            <person name="Cao W.C."/>
        </authorList>
    </citation>
    <scope>NUCLEOTIDE SEQUENCE</scope>
    <source>
        <strain evidence="3">Rsan-2018</strain>
    </source>
</reference>
<evidence type="ECO:0000313" key="3">
    <source>
        <dbReference type="EMBL" id="KAH7939149.1"/>
    </source>
</evidence>
<feature type="compositionally biased region" description="Basic and acidic residues" evidence="1">
    <location>
        <begin position="1"/>
        <end position="13"/>
    </location>
</feature>
<keyword evidence="2" id="KW-0472">Membrane</keyword>
<organism evidence="3 4">
    <name type="scientific">Rhipicephalus sanguineus</name>
    <name type="common">Brown dog tick</name>
    <name type="synonym">Ixodes sanguineus</name>
    <dbReference type="NCBI Taxonomy" id="34632"/>
    <lineage>
        <taxon>Eukaryota</taxon>
        <taxon>Metazoa</taxon>
        <taxon>Ecdysozoa</taxon>
        <taxon>Arthropoda</taxon>
        <taxon>Chelicerata</taxon>
        <taxon>Arachnida</taxon>
        <taxon>Acari</taxon>
        <taxon>Parasitiformes</taxon>
        <taxon>Ixodida</taxon>
        <taxon>Ixodoidea</taxon>
        <taxon>Ixodidae</taxon>
        <taxon>Rhipicephalinae</taxon>
        <taxon>Rhipicephalus</taxon>
        <taxon>Rhipicephalus</taxon>
    </lineage>
</organism>
<feature type="region of interest" description="Disordered" evidence="1">
    <location>
        <begin position="1"/>
        <end position="34"/>
    </location>
</feature>